<dbReference type="EMBL" id="JABSTV010001251">
    <property type="protein sequence ID" value="KAH7951425.1"/>
    <property type="molecule type" value="Genomic_DNA"/>
</dbReference>
<keyword evidence="2" id="KW-1185">Reference proteome</keyword>
<protein>
    <submittedName>
        <fullName evidence="1">Uncharacterized protein</fullName>
    </submittedName>
</protein>
<accession>A0A9D4PTH1</accession>
<comment type="caution">
    <text evidence="1">The sequence shown here is derived from an EMBL/GenBank/DDBJ whole genome shotgun (WGS) entry which is preliminary data.</text>
</comment>
<proteinExistence type="predicted"/>
<reference evidence="1" key="1">
    <citation type="journal article" date="2020" name="Cell">
        <title>Large-Scale Comparative Analyses of Tick Genomes Elucidate Their Genetic Diversity and Vector Capacities.</title>
        <authorList>
            <consortium name="Tick Genome and Microbiome Consortium (TIGMIC)"/>
            <person name="Jia N."/>
            <person name="Wang J."/>
            <person name="Shi W."/>
            <person name="Du L."/>
            <person name="Sun Y."/>
            <person name="Zhan W."/>
            <person name="Jiang J.F."/>
            <person name="Wang Q."/>
            <person name="Zhang B."/>
            <person name="Ji P."/>
            <person name="Bell-Sakyi L."/>
            <person name="Cui X.M."/>
            <person name="Yuan T.T."/>
            <person name="Jiang B.G."/>
            <person name="Yang W.F."/>
            <person name="Lam T.T."/>
            <person name="Chang Q.C."/>
            <person name="Ding S.J."/>
            <person name="Wang X.J."/>
            <person name="Zhu J.G."/>
            <person name="Ruan X.D."/>
            <person name="Zhao L."/>
            <person name="Wei J.T."/>
            <person name="Ye R.Z."/>
            <person name="Que T.C."/>
            <person name="Du C.H."/>
            <person name="Zhou Y.H."/>
            <person name="Cheng J.X."/>
            <person name="Dai P.F."/>
            <person name="Guo W.B."/>
            <person name="Han X.H."/>
            <person name="Huang E.J."/>
            <person name="Li L.F."/>
            <person name="Wei W."/>
            <person name="Gao Y.C."/>
            <person name="Liu J.Z."/>
            <person name="Shao H.Z."/>
            <person name="Wang X."/>
            <person name="Wang C.C."/>
            <person name="Yang T.C."/>
            <person name="Huo Q.B."/>
            <person name="Li W."/>
            <person name="Chen H.Y."/>
            <person name="Chen S.E."/>
            <person name="Zhou L.G."/>
            <person name="Ni X.B."/>
            <person name="Tian J.H."/>
            <person name="Sheng Y."/>
            <person name="Liu T."/>
            <person name="Pan Y.S."/>
            <person name="Xia L.Y."/>
            <person name="Li J."/>
            <person name="Zhao F."/>
            <person name="Cao W.C."/>
        </authorList>
    </citation>
    <scope>NUCLEOTIDE SEQUENCE</scope>
    <source>
        <strain evidence="1">Rsan-2018</strain>
    </source>
</reference>
<dbReference type="Proteomes" id="UP000821837">
    <property type="component" value="Chromosome 5"/>
</dbReference>
<evidence type="ECO:0000313" key="2">
    <source>
        <dbReference type="Proteomes" id="UP000821837"/>
    </source>
</evidence>
<dbReference type="VEuPathDB" id="VectorBase:RSAN_052989"/>
<reference evidence="1" key="2">
    <citation type="submission" date="2021-09" db="EMBL/GenBank/DDBJ databases">
        <authorList>
            <person name="Jia N."/>
            <person name="Wang J."/>
            <person name="Shi W."/>
            <person name="Du L."/>
            <person name="Sun Y."/>
            <person name="Zhan W."/>
            <person name="Jiang J."/>
            <person name="Wang Q."/>
            <person name="Zhang B."/>
            <person name="Ji P."/>
            <person name="Sakyi L.B."/>
            <person name="Cui X."/>
            <person name="Yuan T."/>
            <person name="Jiang B."/>
            <person name="Yang W."/>
            <person name="Lam T.T.-Y."/>
            <person name="Chang Q."/>
            <person name="Ding S."/>
            <person name="Wang X."/>
            <person name="Zhu J."/>
            <person name="Ruan X."/>
            <person name="Zhao L."/>
            <person name="Wei J."/>
            <person name="Que T."/>
            <person name="Du C."/>
            <person name="Cheng J."/>
            <person name="Dai P."/>
            <person name="Han X."/>
            <person name="Huang E."/>
            <person name="Gao Y."/>
            <person name="Liu J."/>
            <person name="Shao H."/>
            <person name="Ye R."/>
            <person name="Li L."/>
            <person name="Wei W."/>
            <person name="Wang X."/>
            <person name="Wang C."/>
            <person name="Huo Q."/>
            <person name="Li W."/>
            <person name="Guo W."/>
            <person name="Chen H."/>
            <person name="Chen S."/>
            <person name="Zhou L."/>
            <person name="Zhou L."/>
            <person name="Ni X."/>
            <person name="Tian J."/>
            <person name="Zhou Y."/>
            <person name="Sheng Y."/>
            <person name="Liu T."/>
            <person name="Pan Y."/>
            <person name="Xia L."/>
            <person name="Li J."/>
            <person name="Zhao F."/>
            <person name="Cao W."/>
        </authorList>
    </citation>
    <scope>NUCLEOTIDE SEQUENCE</scope>
    <source>
        <strain evidence="1">Rsan-2018</strain>
        <tissue evidence="1">Larvae</tissue>
    </source>
</reference>
<sequence length="196" mass="21627">MQADVVVRCRAAVRVTEASIVQTVLDKSHRLLLNMAAKMPNLVPRMDAQECLKRTVCEAHNKPGRYGLIGIALQLFFPPFRPGDAEGIPSSPLQLAARYGREPSADCGRQYDGCFLDPLQTLQAAVNYFLRRPGSSAVLSSTEKPGIVWGTPVVEPITADKRRNIIGQQLSVLFGRRQGLTRGMSDRRTSRLHCTP</sequence>
<name>A0A9D4PTH1_RHISA</name>
<organism evidence="1 2">
    <name type="scientific">Rhipicephalus sanguineus</name>
    <name type="common">Brown dog tick</name>
    <name type="synonym">Ixodes sanguineus</name>
    <dbReference type="NCBI Taxonomy" id="34632"/>
    <lineage>
        <taxon>Eukaryota</taxon>
        <taxon>Metazoa</taxon>
        <taxon>Ecdysozoa</taxon>
        <taxon>Arthropoda</taxon>
        <taxon>Chelicerata</taxon>
        <taxon>Arachnida</taxon>
        <taxon>Acari</taxon>
        <taxon>Parasitiformes</taxon>
        <taxon>Ixodida</taxon>
        <taxon>Ixodoidea</taxon>
        <taxon>Ixodidae</taxon>
        <taxon>Rhipicephalinae</taxon>
        <taxon>Rhipicephalus</taxon>
        <taxon>Rhipicephalus</taxon>
    </lineage>
</organism>
<dbReference type="Pfam" id="PF07841">
    <property type="entry name" value="DM4_12"/>
    <property type="match status" value="1"/>
</dbReference>
<evidence type="ECO:0000313" key="1">
    <source>
        <dbReference type="EMBL" id="KAH7951425.1"/>
    </source>
</evidence>
<gene>
    <name evidence="1" type="ORF">HPB52_008948</name>
</gene>
<dbReference type="AlphaFoldDB" id="A0A9D4PTH1"/>
<dbReference type="InterPro" id="IPR006631">
    <property type="entry name" value="DM4_12"/>
</dbReference>